<reference evidence="2 3" key="1">
    <citation type="submission" date="2018-10" db="EMBL/GenBank/DDBJ databases">
        <title>Fifty Aureobasidium pullulans genomes reveal a recombining polyextremotolerant generalist.</title>
        <authorList>
            <person name="Gostincar C."/>
            <person name="Turk M."/>
            <person name="Zajc J."/>
            <person name="Gunde-Cimerman N."/>
        </authorList>
    </citation>
    <scope>NUCLEOTIDE SEQUENCE [LARGE SCALE GENOMIC DNA]</scope>
    <source>
        <strain evidence="2 3">EXF-10507</strain>
    </source>
</reference>
<accession>A0A4S9AUI4</accession>
<organism evidence="2 3">
    <name type="scientific">Aureobasidium pullulans</name>
    <name type="common">Black yeast</name>
    <name type="synonym">Pullularia pullulans</name>
    <dbReference type="NCBI Taxonomy" id="5580"/>
    <lineage>
        <taxon>Eukaryota</taxon>
        <taxon>Fungi</taxon>
        <taxon>Dikarya</taxon>
        <taxon>Ascomycota</taxon>
        <taxon>Pezizomycotina</taxon>
        <taxon>Dothideomycetes</taxon>
        <taxon>Dothideomycetidae</taxon>
        <taxon>Dothideales</taxon>
        <taxon>Saccotheciaceae</taxon>
        <taxon>Aureobasidium</taxon>
    </lineage>
</organism>
<evidence type="ECO:0000313" key="3">
    <source>
        <dbReference type="Proteomes" id="UP000304928"/>
    </source>
</evidence>
<dbReference type="InterPro" id="IPR038883">
    <property type="entry name" value="AN11006-like"/>
</dbReference>
<dbReference type="PANTHER" id="PTHR42085">
    <property type="entry name" value="F-BOX DOMAIN-CONTAINING PROTEIN"/>
    <property type="match status" value="1"/>
</dbReference>
<dbReference type="EMBL" id="QZAR01000259">
    <property type="protein sequence ID" value="THW83780.1"/>
    <property type="molecule type" value="Genomic_DNA"/>
</dbReference>
<name>A0A4S9AUI4_AURPU</name>
<feature type="region of interest" description="Disordered" evidence="1">
    <location>
        <begin position="1"/>
        <end position="25"/>
    </location>
</feature>
<proteinExistence type="predicted"/>
<dbReference type="Proteomes" id="UP000304928">
    <property type="component" value="Unassembled WGS sequence"/>
</dbReference>
<evidence type="ECO:0000313" key="2">
    <source>
        <dbReference type="EMBL" id="THW83780.1"/>
    </source>
</evidence>
<protein>
    <recommendedName>
        <fullName evidence="4">F-box domain-containing protein</fullName>
    </recommendedName>
</protein>
<dbReference type="PANTHER" id="PTHR42085:SF1">
    <property type="entry name" value="F-BOX DOMAIN-CONTAINING PROTEIN"/>
    <property type="match status" value="1"/>
</dbReference>
<gene>
    <name evidence="2" type="ORF">D6D15_09341</name>
</gene>
<dbReference type="AlphaFoldDB" id="A0A4S9AUI4"/>
<evidence type="ECO:0008006" key="4">
    <source>
        <dbReference type="Google" id="ProtNLM"/>
    </source>
</evidence>
<evidence type="ECO:0000256" key="1">
    <source>
        <dbReference type="SAM" id="MobiDB-lite"/>
    </source>
</evidence>
<feature type="compositionally biased region" description="Basic and acidic residues" evidence="1">
    <location>
        <begin position="1"/>
        <end position="16"/>
    </location>
</feature>
<sequence>MRHTEPPSKHNRKSLERAGSNTNMADPYQWRESVLSTRSLSYVSNMDAAEAMLRPSTLRKNTLSSISSSYADEDFQDALTQVPSADALPPSVSSSPLFRLPRDLRLQVYSHLLTSPQPIHWPIEHQSHSLSPQLLRTCRPIYEEAAHVLYQTNTPTFAHPSDANMFAHALSNRSFACLIPHITLRIRSNDTRLWTGWFNTNAAERSLVRDLPGLRRLTIRYRGPRWQPSLNEKANADLWLKDPKLQEIILSVRKCVAEVRLLLCVRLPEEVIEFITRGVAAQSDRAEEGEERMPHVMFRRWVWLNGCHIRVEPLGKDDDI</sequence>
<comment type="caution">
    <text evidence="2">The sequence shown here is derived from an EMBL/GenBank/DDBJ whole genome shotgun (WGS) entry which is preliminary data.</text>
</comment>